<dbReference type="InterPro" id="IPR003594">
    <property type="entry name" value="HATPase_dom"/>
</dbReference>
<feature type="transmembrane region" description="Helical" evidence="5">
    <location>
        <begin position="89"/>
        <end position="109"/>
    </location>
</feature>
<dbReference type="SUPFAM" id="SSF47384">
    <property type="entry name" value="Homodimeric domain of signal transducing histidine kinase"/>
    <property type="match status" value="1"/>
</dbReference>
<keyword evidence="5" id="KW-0472">Membrane</keyword>
<dbReference type="OrthoDB" id="9805722at2"/>
<dbReference type="Proteomes" id="UP000198755">
    <property type="component" value="Unassembled WGS sequence"/>
</dbReference>
<evidence type="ECO:0000256" key="5">
    <source>
        <dbReference type="SAM" id="Phobius"/>
    </source>
</evidence>
<evidence type="ECO:0000313" key="7">
    <source>
        <dbReference type="EMBL" id="SFK37997.1"/>
    </source>
</evidence>
<dbReference type="Gene3D" id="1.10.287.130">
    <property type="match status" value="1"/>
</dbReference>
<dbReference type="SUPFAM" id="SSF55874">
    <property type="entry name" value="ATPase domain of HSP90 chaperone/DNA topoisomerase II/histidine kinase"/>
    <property type="match status" value="1"/>
</dbReference>
<feature type="transmembrane region" description="Helical" evidence="5">
    <location>
        <begin position="115"/>
        <end position="132"/>
    </location>
</feature>
<dbReference type="CDD" id="cd00082">
    <property type="entry name" value="HisKA"/>
    <property type="match status" value="1"/>
</dbReference>
<keyword evidence="7" id="KW-0418">Kinase</keyword>
<accession>A0A1I3Z1Y2</accession>
<dbReference type="Gene3D" id="3.30.565.10">
    <property type="entry name" value="Histidine kinase-like ATPase, C-terminal domain"/>
    <property type="match status" value="1"/>
</dbReference>
<dbReference type="EMBL" id="FOSN01000007">
    <property type="protein sequence ID" value="SFK37997.1"/>
    <property type="molecule type" value="Genomic_DNA"/>
</dbReference>
<dbReference type="PRINTS" id="PR00344">
    <property type="entry name" value="BCTRLSENSOR"/>
</dbReference>
<sequence length="463" mass="49072">MAFGNHTLSREGAVSYDRERLGVLLKKLPIALCATLLNSSVMAAVLWPVAPKAQLLAWVVLQYLLSAGRLAVASLRFGNAAPSIRSAKAFAFFGSLLSGSLWGIGVAYFPPNLPQYELFAAFLVAGMCAGNITTSSSYFPSAIAFIVTAGIPLAVRFFATGGAPQLAMSALTIVFCGFLSVIAYAANRQFRQSHDLRSALVTRNSELSEANKSLEDEIASHARTETALRHAQKMEAIGQVGSSLAHDFNNILMVVGTMTDVLNREDLAATAKQKALSTIRESVKQGKAITHQLLSFARQQPLYPETVDLQELIARIEPVLIATLGPAIRLETSCAKDLWPAFIDPDQFERALINLAVNARDAMPAGGAMRIGATNAALSEGAVGDKQDDAVAVVVSDNGAGMTPEILSKAVQPFFTTKPSGQGTGLGLSQVYGMVTQSGGKVEITSEAGSGTLVRMILPRARS</sequence>
<gene>
    <name evidence="7" type="ORF">SAMN05444581_10714</name>
</gene>
<organism evidence="7 8">
    <name type="scientific">Methylocapsa palsarum</name>
    <dbReference type="NCBI Taxonomy" id="1612308"/>
    <lineage>
        <taxon>Bacteria</taxon>
        <taxon>Pseudomonadati</taxon>
        <taxon>Pseudomonadota</taxon>
        <taxon>Alphaproteobacteria</taxon>
        <taxon>Hyphomicrobiales</taxon>
        <taxon>Beijerinckiaceae</taxon>
        <taxon>Methylocapsa</taxon>
    </lineage>
</organism>
<evidence type="ECO:0000256" key="4">
    <source>
        <dbReference type="SAM" id="Coils"/>
    </source>
</evidence>
<dbReference type="Pfam" id="PF02518">
    <property type="entry name" value="HATPase_c"/>
    <property type="match status" value="1"/>
</dbReference>
<proteinExistence type="predicted"/>
<comment type="catalytic activity">
    <reaction evidence="1">
        <text>ATP + protein L-histidine = ADP + protein N-phospho-L-histidine.</text>
        <dbReference type="EC" id="2.7.13.3"/>
    </reaction>
</comment>
<feature type="domain" description="Histidine kinase" evidence="6">
    <location>
        <begin position="243"/>
        <end position="462"/>
    </location>
</feature>
<dbReference type="GO" id="GO:0000155">
    <property type="term" value="F:phosphorelay sensor kinase activity"/>
    <property type="evidence" value="ECO:0007669"/>
    <property type="project" value="InterPro"/>
</dbReference>
<keyword evidence="3" id="KW-0597">Phosphoprotein</keyword>
<evidence type="ECO:0000256" key="2">
    <source>
        <dbReference type="ARBA" id="ARBA00012438"/>
    </source>
</evidence>
<dbReference type="RefSeq" id="WP_091681382.1">
    <property type="nucleotide sequence ID" value="NZ_FOSN01000007.1"/>
</dbReference>
<dbReference type="STRING" id="1612308.SAMN05444581_10714"/>
<dbReference type="PANTHER" id="PTHR43065">
    <property type="entry name" value="SENSOR HISTIDINE KINASE"/>
    <property type="match status" value="1"/>
</dbReference>
<feature type="transmembrane region" description="Helical" evidence="5">
    <location>
        <begin position="165"/>
        <end position="187"/>
    </location>
</feature>
<dbReference type="InterPro" id="IPR003661">
    <property type="entry name" value="HisK_dim/P_dom"/>
</dbReference>
<evidence type="ECO:0000256" key="3">
    <source>
        <dbReference type="ARBA" id="ARBA00022553"/>
    </source>
</evidence>
<dbReference type="PANTHER" id="PTHR43065:SF49">
    <property type="entry name" value="HISTIDINE KINASE"/>
    <property type="match status" value="1"/>
</dbReference>
<feature type="transmembrane region" description="Helical" evidence="5">
    <location>
        <begin position="28"/>
        <end position="49"/>
    </location>
</feature>
<name>A0A1I3Z1Y2_9HYPH</name>
<keyword evidence="5" id="KW-1133">Transmembrane helix</keyword>
<dbReference type="AlphaFoldDB" id="A0A1I3Z1Y2"/>
<dbReference type="InterPro" id="IPR005467">
    <property type="entry name" value="His_kinase_dom"/>
</dbReference>
<dbReference type="InterPro" id="IPR036097">
    <property type="entry name" value="HisK_dim/P_sf"/>
</dbReference>
<keyword evidence="5" id="KW-0812">Transmembrane</keyword>
<protein>
    <recommendedName>
        <fullName evidence="2">histidine kinase</fullName>
        <ecNumber evidence="2">2.7.13.3</ecNumber>
    </recommendedName>
</protein>
<dbReference type="PROSITE" id="PS50109">
    <property type="entry name" value="HIS_KIN"/>
    <property type="match status" value="1"/>
</dbReference>
<evidence type="ECO:0000313" key="8">
    <source>
        <dbReference type="Proteomes" id="UP000198755"/>
    </source>
</evidence>
<reference evidence="7 8" key="1">
    <citation type="submission" date="2016-10" db="EMBL/GenBank/DDBJ databases">
        <authorList>
            <person name="de Groot N.N."/>
        </authorList>
    </citation>
    <scope>NUCLEOTIDE SEQUENCE [LARGE SCALE GENOMIC DNA]</scope>
    <source>
        <strain evidence="7 8">NE2</strain>
    </source>
</reference>
<dbReference type="SMART" id="SM00388">
    <property type="entry name" value="HisKA"/>
    <property type="match status" value="1"/>
</dbReference>
<keyword evidence="4" id="KW-0175">Coiled coil</keyword>
<feature type="coiled-coil region" evidence="4">
    <location>
        <begin position="197"/>
        <end position="224"/>
    </location>
</feature>
<dbReference type="InterPro" id="IPR004358">
    <property type="entry name" value="Sig_transdc_His_kin-like_C"/>
</dbReference>
<dbReference type="SMART" id="SM00387">
    <property type="entry name" value="HATPase_c"/>
    <property type="match status" value="1"/>
</dbReference>
<dbReference type="InterPro" id="IPR036890">
    <property type="entry name" value="HATPase_C_sf"/>
</dbReference>
<keyword evidence="8" id="KW-1185">Reference proteome</keyword>
<evidence type="ECO:0000256" key="1">
    <source>
        <dbReference type="ARBA" id="ARBA00000085"/>
    </source>
</evidence>
<evidence type="ECO:0000259" key="6">
    <source>
        <dbReference type="PROSITE" id="PS50109"/>
    </source>
</evidence>
<feature type="transmembrane region" description="Helical" evidence="5">
    <location>
        <begin position="55"/>
        <end position="77"/>
    </location>
</feature>
<keyword evidence="7" id="KW-0808">Transferase</keyword>
<dbReference type="Pfam" id="PF00512">
    <property type="entry name" value="HisKA"/>
    <property type="match status" value="1"/>
</dbReference>
<dbReference type="EC" id="2.7.13.3" evidence="2"/>
<feature type="transmembrane region" description="Helical" evidence="5">
    <location>
        <begin position="139"/>
        <end position="159"/>
    </location>
</feature>